<evidence type="ECO:0000256" key="1">
    <source>
        <dbReference type="SAM" id="MobiDB-lite"/>
    </source>
</evidence>
<proteinExistence type="predicted"/>
<feature type="region of interest" description="Disordered" evidence="1">
    <location>
        <begin position="79"/>
        <end position="117"/>
    </location>
</feature>
<gene>
    <name evidence="2" type="ORF">WOLCODRAFT_156795</name>
</gene>
<sequence length="117" mass="13599">MGGTTWLRELPRARRGKVKSWVRRARVRRGFRTIGLRDALCLSPLSAIERPNRRSWHQRASCRALDAFCRIWRPYARNKGTRAEDTRQPRSSSSSLAAEHQRAQEDLRITQQDDGIT</sequence>
<name>A0A2H3J1E0_WOLCO</name>
<feature type="compositionally biased region" description="Basic and acidic residues" evidence="1">
    <location>
        <begin position="99"/>
        <end position="108"/>
    </location>
</feature>
<dbReference type="Proteomes" id="UP000218811">
    <property type="component" value="Unassembled WGS sequence"/>
</dbReference>
<accession>A0A2H3J1E0</accession>
<dbReference type="AlphaFoldDB" id="A0A2H3J1E0"/>
<reference evidence="2 3" key="1">
    <citation type="journal article" date="2012" name="Science">
        <title>The Paleozoic origin of enzymatic lignin decomposition reconstructed from 31 fungal genomes.</title>
        <authorList>
            <person name="Floudas D."/>
            <person name="Binder M."/>
            <person name="Riley R."/>
            <person name="Barry K."/>
            <person name="Blanchette R.A."/>
            <person name="Henrissat B."/>
            <person name="Martinez A.T."/>
            <person name="Otillar R."/>
            <person name="Spatafora J.W."/>
            <person name="Yadav J.S."/>
            <person name="Aerts A."/>
            <person name="Benoit I."/>
            <person name="Boyd A."/>
            <person name="Carlson A."/>
            <person name="Copeland A."/>
            <person name="Coutinho P.M."/>
            <person name="de Vries R.P."/>
            <person name="Ferreira P."/>
            <person name="Findley K."/>
            <person name="Foster B."/>
            <person name="Gaskell J."/>
            <person name="Glotzer D."/>
            <person name="Gorecki P."/>
            <person name="Heitman J."/>
            <person name="Hesse C."/>
            <person name="Hori C."/>
            <person name="Igarashi K."/>
            <person name="Jurgens J.A."/>
            <person name="Kallen N."/>
            <person name="Kersten P."/>
            <person name="Kohler A."/>
            <person name="Kuees U."/>
            <person name="Kumar T.K.A."/>
            <person name="Kuo A."/>
            <person name="LaButti K."/>
            <person name="Larrondo L.F."/>
            <person name="Lindquist E."/>
            <person name="Ling A."/>
            <person name="Lombard V."/>
            <person name="Lucas S."/>
            <person name="Lundell T."/>
            <person name="Martin R."/>
            <person name="McLaughlin D.J."/>
            <person name="Morgenstern I."/>
            <person name="Morin E."/>
            <person name="Murat C."/>
            <person name="Nagy L.G."/>
            <person name="Nolan M."/>
            <person name="Ohm R.A."/>
            <person name="Patyshakuliyeva A."/>
            <person name="Rokas A."/>
            <person name="Ruiz-Duenas F.J."/>
            <person name="Sabat G."/>
            <person name="Salamov A."/>
            <person name="Samejima M."/>
            <person name="Schmutz J."/>
            <person name="Slot J.C."/>
            <person name="St John F."/>
            <person name="Stenlid J."/>
            <person name="Sun H."/>
            <person name="Sun S."/>
            <person name="Syed K."/>
            <person name="Tsang A."/>
            <person name="Wiebenga A."/>
            <person name="Young D."/>
            <person name="Pisabarro A."/>
            <person name="Eastwood D.C."/>
            <person name="Martin F."/>
            <person name="Cullen D."/>
            <person name="Grigoriev I.V."/>
            <person name="Hibbett D.S."/>
        </authorList>
    </citation>
    <scope>NUCLEOTIDE SEQUENCE [LARGE SCALE GENOMIC DNA]</scope>
    <source>
        <strain evidence="2 3">MD-104</strain>
    </source>
</reference>
<organism evidence="2 3">
    <name type="scientific">Wolfiporia cocos (strain MD-104)</name>
    <name type="common">Brown rot fungus</name>
    <dbReference type="NCBI Taxonomy" id="742152"/>
    <lineage>
        <taxon>Eukaryota</taxon>
        <taxon>Fungi</taxon>
        <taxon>Dikarya</taxon>
        <taxon>Basidiomycota</taxon>
        <taxon>Agaricomycotina</taxon>
        <taxon>Agaricomycetes</taxon>
        <taxon>Polyporales</taxon>
        <taxon>Phaeolaceae</taxon>
        <taxon>Wolfiporia</taxon>
    </lineage>
</organism>
<evidence type="ECO:0000313" key="2">
    <source>
        <dbReference type="EMBL" id="PCH36070.1"/>
    </source>
</evidence>
<protein>
    <submittedName>
        <fullName evidence="2">Uncharacterized protein</fullName>
    </submittedName>
</protein>
<keyword evidence="3" id="KW-1185">Reference proteome</keyword>
<dbReference type="EMBL" id="KB467865">
    <property type="protein sequence ID" value="PCH36070.1"/>
    <property type="molecule type" value="Genomic_DNA"/>
</dbReference>
<evidence type="ECO:0000313" key="3">
    <source>
        <dbReference type="Proteomes" id="UP000218811"/>
    </source>
</evidence>